<dbReference type="InterPro" id="IPR053891">
    <property type="entry name" value="Shisa_N"/>
</dbReference>
<dbReference type="GO" id="GO:0031965">
    <property type="term" value="C:nuclear membrane"/>
    <property type="evidence" value="ECO:0007669"/>
    <property type="project" value="UniProtKB-SubCell"/>
</dbReference>
<sequence length="224" mass="24536">MVSGVLFSLVCAFCVILIPAVWADDCSSYVDSDGNQHNTQQCGIQYCCGNCQKQYCCSDKTNRFRRSKQKLCEGSLAKRSNPIPIIGIILASVIPIIICVVVVIVCCVVPCCFFYKKCRKGRNQRPRTARNTPTVVNVPQQPHPPPGYHPSYPGYLFVSAQPGYGGVPLPSAPPSYLEARAGFSTTTDVMSSCFFLGMIVECTTALKSDCVGSHQLNILYELFL</sequence>
<evidence type="ECO:0000256" key="2">
    <source>
        <dbReference type="ARBA" id="ARBA00004126"/>
    </source>
</evidence>
<keyword evidence="14" id="KW-0732">Signal</keyword>
<proteinExistence type="inferred from homology"/>
<dbReference type="PANTHER" id="PTHR31395:SF14">
    <property type="entry name" value="PROTEIN SHISA-5"/>
    <property type="match status" value="1"/>
</dbReference>
<dbReference type="GeneID" id="117534223"/>
<evidence type="ECO:0000256" key="8">
    <source>
        <dbReference type="ARBA" id="ARBA00023242"/>
    </source>
</evidence>
<dbReference type="RefSeq" id="XP_034054291.1">
    <property type="nucleotide sequence ID" value="XM_034198400.1"/>
</dbReference>
<evidence type="ECO:0000313" key="17">
    <source>
        <dbReference type="RefSeq" id="XP_034054291.1"/>
    </source>
</evidence>
<keyword evidence="4" id="KW-0053">Apoptosis</keyword>
<keyword evidence="7 13" id="KW-0472">Membrane</keyword>
<evidence type="ECO:0000256" key="6">
    <source>
        <dbReference type="ARBA" id="ARBA00022989"/>
    </source>
</evidence>
<dbReference type="InterPro" id="IPR026910">
    <property type="entry name" value="Shisa"/>
</dbReference>
<dbReference type="Pfam" id="PF13908">
    <property type="entry name" value="Shisa_N"/>
    <property type="match status" value="1"/>
</dbReference>
<comment type="function">
    <text evidence="9">Can induce apoptosis in a caspase-dependent manner and plays a role in p53/TP53-dependent apoptosis.</text>
</comment>
<protein>
    <recommendedName>
        <fullName evidence="11">Protein shisa-5</fullName>
    </recommendedName>
    <alternativeName>
        <fullName evidence="12">Scotin</fullName>
    </alternativeName>
</protein>
<organism evidence="16 17">
    <name type="scientific">Gymnodraco acuticeps</name>
    <name type="common">Antarctic dragonfish</name>
    <dbReference type="NCBI Taxonomy" id="8218"/>
    <lineage>
        <taxon>Eukaryota</taxon>
        <taxon>Metazoa</taxon>
        <taxon>Chordata</taxon>
        <taxon>Craniata</taxon>
        <taxon>Vertebrata</taxon>
        <taxon>Euteleostomi</taxon>
        <taxon>Actinopterygii</taxon>
        <taxon>Neopterygii</taxon>
        <taxon>Teleostei</taxon>
        <taxon>Neoteleostei</taxon>
        <taxon>Acanthomorphata</taxon>
        <taxon>Eupercaria</taxon>
        <taxon>Perciformes</taxon>
        <taxon>Notothenioidei</taxon>
        <taxon>Bathydraconidae</taxon>
        <taxon>Gymnodraco</taxon>
    </lineage>
</organism>
<keyword evidence="8" id="KW-0539">Nucleus</keyword>
<gene>
    <name evidence="17" type="primary">LOC117534223</name>
</gene>
<keyword evidence="16" id="KW-1185">Reference proteome</keyword>
<keyword evidence="5" id="KW-0256">Endoplasmic reticulum</keyword>
<evidence type="ECO:0000256" key="11">
    <source>
        <dbReference type="ARBA" id="ARBA00040441"/>
    </source>
</evidence>
<evidence type="ECO:0000256" key="7">
    <source>
        <dbReference type="ARBA" id="ARBA00023136"/>
    </source>
</evidence>
<keyword evidence="3 13" id="KW-0812">Transmembrane</keyword>
<evidence type="ECO:0000256" key="5">
    <source>
        <dbReference type="ARBA" id="ARBA00022824"/>
    </source>
</evidence>
<evidence type="ECO:0000259" key="15">
    <source>
        <dbReference type="Pfam" id="PF13908"/>
    </source>
</evidence>
<feature type="signal peptide" evidence="14">
    <location>
        <begin position="1"/>
        <end position="23"/>
    </location>
</feature>
<dbReference type="GO" id="GO:0006915">
    <property type="term" value="P:apoptotic process"/>
    <property type="evidence" value="ECO:0007669"/>
    <property type="project" value="UniProtKB-KW"/>
</dbReference>
<evidence type="ECO:0000256" key="3">
    <source>
        <dbReference type="ARBA" id="ARBA00022692"/>
    </source>
</evidence>
<evidence type="ECO:0000256" key="9">
    <source>
        <dbReference type="ARBA" id="ARBA00037507"/>
    </source>
</evidence>
<evidence type="ECO:0000256" key="14">
    <source>
        <dbReference type="SAM" id="SignalP"/>
    </source>
</evidence>
<accession>A0A6P8SV07</accession>
<feature type="domain" description="Shisa N-terminal" evidence="15">
    <location>
        <begin position="24"/>
        <end position="73"/>
    </location>
</feature>
<comment type="similarity">
    <text evidence="10">Belongs to the shisa family.</text>
</comment>
<keyword evidence="6 13" id="KW-1133">Transmembrane helix</keyword>
<dbReference type="AlphaFoldDB" id="A0A6P8SV07"/>
<dbReference type="GO" id="GO:0005789">
    <property type="term" value="C:endoplasmic reticulum membrane"/>
    <property type="evidence" value="ECO:0007669"/>
    <property type="project" value="UniProtKB-SubCell"/>
</dbReference>
<dbReference type="PANTHER" id="PTHR31395">
    <property type="entry name" value="SHISA"/>
    <property type="match status" value="1"/>
</dbReference>
<feature type="chain" id="PRO_5028041669" description="Protein shisa-5" evidence="14">
    <location>
        <begin position="24"/>
        <end position="224"/>
    </location>
</feature>
<reference evidence="17" key="1">
    <citation type="submission" date="2025-08" db="UniProtKB">
        <authorList>
            <consortium name="RefSeq"/>
        </authorList>
    </citation>
    <scope>IDENTIFICATION</scope>
</reference>
<evidence type="ECO:0000256" key="12">
    <source>
        <dbReference type="ARBA" id="ARBA00041983"/>
    </source>
</evidence>
<dbReference type="Proteomes" id="UP000515161">
    <property type="component" value="Unplaced"/>
</dbReference>
<evidence type="ECO:0000256" key="10">
    <source>
        <dbReference type="ARBA" id="ARBA00038108"/>
    </source>
</evidence>
<evidence type="ECO:0000313" key="16">
    <source>
        <dbReference type="Proteomes" id="UP000515161"/>
    </source>
</evidence>
<evidence type="ECO:0000256" key="13">
    <source>
        <dbReference type="SAM" id="Phobius"/>
    </source>
</evidence>
<name>A0A6P8SV07_GYMAC</name>
<feature type="transmembrane region" description="Helical" evidence="13">
    <location>
        <begin position="85"/>
        <end position="115"/>
    </location>
</feature>
<evidence type="ECO:0000256" key="4">
    <source>
        <dbReference type="ARBA" id="ARBA00022703"/>
    </source>
</evidence>
<comment type="subcellular location">
    <subcellularLocation>
        <location evidence="1">Endoplasmic reticulum membrane</location>
        <topology evidence="1">Single-pass type I membrane protein</topology>
    </subcellularLocation>
    <subcellularLocation>
        <location evidence="2">Nucleus membrane</location>
    </subcellularLocation>
</comment>
<evidence type="ECO:0000256" key="1">
    <source>
        <dbReference type="ARBA" id="ARBA00004115"/>
    </source>
</evidence>